<proteinExistence type="predicted"/>
<reference evidence="1" key="1">
    <citation type="submission" date="2021-03" db="EMBL/GenBank/DDBJ databases">
        <authorList>
            <consortium name="DOE Joint Genome Institute"/>
            <person name="Ahrendt S."/>
            <person name="Looney B.P."/>
            <person name="Miyauchi S."/>
            <person name="Morin E."/>
            <person name="Drula E."/>
            <person name="Courty P.E."/>
            <person name="Chicoki N."/>
            <person name="Fauchery L."/>
            <person name="Kohler A."/>
            <person name="Kuo A."/>
            <person name="Labutti K."/>
            <person name="Pangilinan J."/>
            <person name="Lipzen A."/>
            <person name="Riley R."/>
            <person name="Andreopoulos W."/>
            <person name="He G."/>
            <person name="Johnson J."/>
            <person name="Barry K.W."/>
            <person name="Grigoriev I.V."/>
            <person name="Nagy L."/>
            <person name="Hibbett D."/>
            <person name="Henrissat B."/>
            <person name="Matheny P.B."/>
            <person name="Labbe J."/>
            <person name="Martin F."/>
        </authorList>
    </citation>
    <scope>NUCLEOTIDE SEQUENCE</scope>
    <source>
        <strain evidence="1">HHB10654</strain>
    </source>
</reference>
<evidence type="ECO:0000313" key="1">
    <source>
        <dbReference type="EMBL" id="KAI0054997.1"/>
    </source>
</evidence>
<dbReference type="EMBL" id="MU277321">
    <property type="protein sequence ID" value="KAI0054997.1"/>
    <property type="molecule type" value="Genomic_DNA"/>
</dbReference>
<reference evidence="1" key="2">
    <citation type="journal article" date="2022" name="New Phytol.">
        <title>Evolutionary transition to the ectomycorrhizal habit in the genomes of a hyperdiverse lineage of mushroom-forming fungi.</title>
        <authorList>
            <person name="Looney B."/>
            <person name="Miyauchi S."/>
            <person name="Morin E."/>
            <person name="Drula E."/>
            <person name="Courty P.E."/>
            <person name="Kohler A."/>
            <person name="Kuo A."/>
            <person name="LaButti K."/>
            <person name="Pangilinan J."/>
            <person name="Lipzen A."/>
            <person name="Riley R."/>
            <person name="Andreopoulos W."/>
            <person name="He G."/>
            <person name="Johnson J."/>
            <person name="Nolan M."/>
            <person name="Tritt A."/>
            <person name="Barry K.W."/>
            <person name="Grigoriev I.V."/>
            <person name="Nagy L.G."/>
            <person name="Hibbett D."/>
            <person name="Henrissat B."/>
            <person name="Matheny P.B."/>
            <person name="Labbe J."/>
            <person name="Martin F.M."/>
        </authorList>
    </citation>
    <scope>NUCLEOTIDE SEQUENCE</scope>
    <source>
        <strain evidence="1">HHB10654</strain>
    </source>
</reference>
<dbReference type="Proteomes" id="UP000814140">
    <property type="component" value="Unassembled WGS sequence"/>
</dbReference>
<keyword evidence="2" id="KW-1185">Reference proteome</keyword>
<protein>
    <submittedName>
        <fullName evidence="1">Uncharacterized protein</fullName>
    </submittedName>
</protein>
<accession>A0ACB8SFE7</accession>
<comment type="caution">
    <text evidence="1">The sequence shown here is derived from an EMBL/GenBank/DDBJ whole genome shotgun (WGS) entry which is preliminary data.</text>
</comment>
<organism evidence="1 2">
    <name type="scientific">Artomyces pyxidatus</name>
    <dbReference type="NCBI Taxonomy" id="48021"/>
    <lineage>
        <taxon>Eukaryota</taxon>
        <taxon>Fungi</taxon>
        <taxon>Dikarya</taxon>
        <taxon>Basidiomycota</taxon>
        <taxon>Agaricomycotina</taxon>
        <taxon>Agaricomycetes</taxon>
        <taxon>Russulales</taxon>
        <taxon>Auriscalpiaceae</taxon>
        <taxon>Artomyces</taxon>
    </lineage>
</organism>
<name>A0ACB8SFE7_9AGAM</name>
<evidence type="ECO:0000313" key="2">
    <source>
        <dbReference type="Proteomes" id="UP000814140"/>
    </source>
</evidence>
<sequence>MRQLDDPEYAALVGRVREGRGRTATPTNAPRSDYEALTSRLISILIKNKPEELKKFEDAPIIVADRQTRDAINLRRAEDIAKKLGAQLHFLACKDSSRKLQVTEALQKRLRRVRSSISNDLLGKLPCFIGMKVMVIENLTMAHGVVNGAEGVVENLHFETAVDGTKYAKCVYVRIPDCGVELPGLPRDVVPIYTIRKTFTYKTRAGLKCNFSRVQLPLVPGYSYTDYKSQGRSLERAVLDIAQARNLQSVYVMLSRVKTLDGLAIMSWFPPGQISRPLSHEFRDEFVRLESLDKHTTSWYMSSRHRAQEGRDMANSR</sequence>
<gene>
    <name evidence="1" type="ORF">BV25DRAFT_1816226</name>
</gene>